<organism evidence="6 7">
    <name type="scientific">Polyangium fumosum</name>
    <dbReference type="NCBI Taxonomy" id="889272"/>
    <lineage>
        <taxon>Bacteria</taxon>
        <taxon>Pseudomonadati</taxon>
        <taxon>Myxococcota</taxon>
        <taxon>Polyangia</taxon>
        <taxon>Polyangiales</taxon>
        <taxon>Polyangiaceae</taxon>
        <taxon>Polyangium</taxon>
    </lineage>
</organism>
<dbReference type="GO" id="GO:0005524">
    <property type="term" value="F:ATP binding"/>
    <property type="evidence" value="ECO:0007669"/>
    <property type="project" value="UniProtKB-KW"/>
</dbReference>
<evidence type="ECO:0000256" key="3">
    <source>
        <dbReference type="ARBA" id="ARBA00022840"/>
    </source>
</evidence>
<dbReference type="SMART" id="SM00382">
    <property type="entry name" value="AAA"/>
    <property type="match status" value="1"/>
</dbReference>
<dbReference type="InterPro" id="IPR017871">
    <property type="entry name" value="ABC_transporter-like_CS"/>
</dbReference>
<evidence type="ECO:0000256" key="2">
    <source>
        <dbReference type="ARBA" id="ARBA00022741"/>
    </source>
</evidence>
<dbReference type="GO" id="GO:0016887">
    <property type="term" value="F:ATP hydrolysis activity"/>
    <property type="evidence" value="ECO:0007669"/>
    <property type="project" value="InterPro"/>
</dbReference>
<dbReference type="GO" id="GO:0022857">
    <property type="term" value="F:transmembrane transporter activity"/>
    <property type="evidence" value="ECO:0007669"/>
    <property type="project" value="TreeGrafter"/>
</dbReference>
<dbReference type="PROSITE" id="PS50893">
    <property type="entry name" value="ABC_TRANSPORTER_2"/>
    <property type="match status" value="1"/>
</dbReference>
<keyword evidence="2" id="KW-0547">Nucleotide-binding</keyword>
<dbReference type="OrthoDB" id="9809450at2"/>
<evidence type="ECO:0000256" key="4">
    <source>
        <dbReference type="ARBA" id="ARBA00038388"/>
    </source>
</evidence>
<dbReference type="AlphaFoldDB" id="A0A4U1JBI1"/>
<evidence type="ECO:0000313" key="6">
    <source>
        <dbReference type="EMBL" id="TKD07362.1"/>
    </source>
</evidence>
<feature type="domain" description="ABC transporter" evidence="5">
    <location>
        <begin position="8"/>
        <end position="247"/>
    </location>
</feature>
<dbReference type="PANTHER" id="PTHR24220">
    <property type="entry name" value="IMPORT ATP-BINDING PROTEIN"/>
    <property type="match status" value="1"/>
</dbReference>
<dbReference type="PROSITE" id="PS00211">
    <property type="entry name" value="ABC_TRANSPORTER_1"/>
    <property type="match status" value="1"/>
</dbReference>
<dbReference type="InterPro" id="IPR003593">
    <property type="entry name" value="AAA+_ATPase"/>
</dbReference>
<proteinExistence type="inferred from homology"/>
<evidence type="ECO:0000256" key="1">
    <source>
        <dbReference type="ARBA" id="ARBA00022448"/>
    </source>
</evidence>
<keyword evidence="1" id="KW-0813">Transport</keyword>
<dbReference type="InterPro" id="IPR027417">
    <property type="entry name" value="P-loop_NTPase"/>
</dbReference>
<dbReference type="CDD" id="cd03255">
    <property type="entry name" value="ABC_MJ0796_LolCDE_FtsE"/>
    <property type="match status" value="1"/>
</dbReference>
<comment type="similarity">
    <text evidence="4">Belongs to the ABC transporter superfamily. Macrolide exporter (TC 3.A.1.122) family.</text>
</comment>
<keyword evidence="7" id="KW-1185">Reference proteome</keyword>
<dbReference type="InterPro" id="IPR015854">
    <property type="entry name" value="ABC_transpr_LolD-like"/>
</dbReference>
<dbReference type="InterPro" id="IPR017911">
    <property type="entry name" value="MacB-like_ATP-bd"/>
</dbReference>
<dbReference type="Gene3D" id="3.40.50.300">
    <property type="entry name" value="P-loop containing nucleotide triphosphate hydrolases"/>
    <property type="match status" value="1"/>
</dbReference>
<dbReference type="PANTHER" id="PTHR24220:SF86">
    <property type="entry name" value="ABC TRANSPORTER ABCH.1"/>
    <property type="match status" value="1"/>
</dbReference>
<dbReference type="RefSeq" id="WP_136930278.1">
    <property type="nucleotide sequence ID" value="NZ_SSMQ01000017.1"/>
</dbReference>
<sequence>MKDAPPIIEFVEIHKDYVTEAVVVRALRGVNLTIRKGEFVAIIGQSGSGKSTMMNIIGCLDRPTRGQYILDGIDVGARSNDARAIVRNHLIGFVFQGFNLLPRTTALENVELPLVYRGVAAAERRKRALASLSAVGLGARLHHTPNQLSGGQQQRVAIARALVTQPPLLLADEPTGNLDTRTSYEVLDLLQRLNREQGITIVLVTHERDIADCAGRVVEMRDGSVRRDIVNERPTDAGRALAELPVQDEHGATS</sequence>
<evidence type="ECO:0000313" key="7">
    <source>
        <dbReference type="Proteomes" id="UP000309215"/>
    </source>
</evidence>
<comment type="caution">
    <text evidence="6">The sequence shown here is derived from an EMBL/GenBank/DDBJ whole genome shotgun (WGS) entry which is preliminary data.</text>
</comment>
<gene>
    <name evidence="6" type="ORF">E8A74_18115</name>
</gene>
<reference evidence="6 7" key="1">
    <citation type="submission" date="2019-04" db="EMBL/GenBank/DDBJ databases">
        <authorList>
            <person name="Li Y."/>
            <person name="Wang J."/>
        </authorList>
    </citation>
    <scope>NUCLEOTIDE SEQUENCE [LARGE SCALE GENOMIC DNA]</scope>
    <source>
        <strain evidence="6 7">DSM 14668</strain>
    </source>
</reference>
<evidence type="ECO:0000259" key="5">
    <source>
        <dbReference type="PROSITE" id="PS50893"/>
    </source>
</evidence>
<dbReference type="InterPro" id="IPR003439">
    <property type="entry name" value="ABC_transporter-like_ATP-bd"/>
</dbReference>
<dbReference type="FunFam" id="3.40.50.300:FF:000032">
    <property type="entry name" value="Export ABC transporter ATP-binding protein"/>
    <property type="match status" value="1"/>
</dbReference>
<dbReference type="EMBL" id="SSMQ01000017">
    <property type="protein sequence ID" value="TKD07362.1"/>
    <property type="molecule type" value="Genomic_DNA"/>
</dbReference>
<dbReference type="GO" id="GO:0098796">
    <property type="term" value="C:membrane protein complex"/>
    <property type="evidence" value="ECO:0007669"/>
    <property type="project" value="UniProtKB-ARBA"/>
</dbReference>
<keyword evidence="3 6" id="KW-0067">ATP-binding</keyword>
<dbReference type="Pfam" id="PF00005">
    <property type="entry name" value="ABC_tran"/>
    <property type="match status" value="1"/>
</dbReference>
<dbReference type="SUPFAM" id="SSF52540">
    <property type="entry name" value="P-loop containing nucleoside triphosphate hydrolases"/>
    <property type="match status" value="1"/>
</dbReference>
<dbReference type="Proteomes" id="UP000309215">
    <property type="component" value="Unassembled WGS sequence"/>
</dbReference>
<name>A0A4U1JBI1_9BACT</name>
<accession>A0A4U1JBI1</accession>
<dbReference type="GO" id="GO:0005886">
    <property type="term" value="C:plasma membrane"/>
    <property type="evidence" value="ECO:0007669"/>
    <property type="project" value="TreeGrafter"/>
</dbReference>
<protein>
    <submittedName>
        <fullName evidence="6">ABC transporter ATP-binding protein</fullName>
    </submittedName>
</protein>